<reference evidence="2 3" key="3">
    <citation type="journal article" date="2010" name="BMC Genomics">
        <title>Transcriptome sequencing and comparative analysis of cucumber flowers with different sex types.</title>
        <authorList>
            <person name="Guo S."/>
            <person name="Zheng Y."/>
            <person name="Joung J.G."/>
            <person name="Liu S."/>
            <person name="Zhang Z."/>
            <person name="Crasta O.R."/>
            <person name="Sobral B.W."/>
            <person name="Xu Y."/>
            <person name="Huang S."/>
            <person name="Fei Z."/>
        </authorList>
    </citation>
    <scope>NUCLEOTIDE SEQUENCE [LARGE SCALE GENOMIC DNA]</scope>
    <source>
        <strain evidence="3">cv. 9930</strain>
    </source>
</reference>
<dbReference type="PANTHER" id="PTHR35307:SF3">
    <property type="entry name" value="DUF4220 DOMAIN-CONTAINING PROTEIN"/>
    <property type="match status" value="1"/>
</dbReference>
<organism evidence="2 3">
    <name type="scientific">Cucumis sativus</name>
    <name type="common">Cucumber</name>
    <dbReference type="NCBI Taxonomy" id="3659"/>
    <lineage>
        <taxon>Eukaryota</taxon>
        <taxon>Viridiplantae</taxon>
        <taxon>Streptophyta</taxon>
        <taxon>Embryophyta</taxon>
        <taxon>Tracheophyta</taxon>
        <taxon>Spermatophyta</taxon>
        <taxon>Magnoliopsida</taxon>
        <taxon>eudicotyledons</taxon>
        <taxon>Gunneridae</taxon>
        <taxon>Pentapetalae</taxon>
        <taxon>rosids</taxon>
        <taxon>fabids</taxon>
        <taxon>Cucurbitales</taxon>
        <taxon>Cucurbitaceae</taxon>
        <taxon>Benincaseae</taxon>
        <taxon>Cucumis</taxon>
    </lineage>
</organism>
<dbReference type="AlphaFoldDB" id="A0A0A0L240"/>
<dbReference type="Gramene" id="KGN54672">
    <property type="protein sequence ID" value="KGN54672"/>
    <property type="gene ID" value="Csa_4G420130"/>
</dbReference>
<dbReference type="Proteomes" id="UP000029981">
    <property type="component" value="Chromosome 4"/>
</dbReference>
<reference evidence="2 3" key="1">
    <citation type="journal article" date="2009" name="Nat. Genet.">
        <title>The genome of the cucumber, Cucumis sativus L.</title>
        <authorList>
            <person name="Huang S."/>
            <person name="Li R."/>
            <person name="Zhang Z."/>
            <person name="Li L."/>
            <person name="Gu X."/>
            <person name="Fan W."/>
            <person name="Lucas W.J."/>
            <person name="Wang X."/>
            <person name="Xie B."/>
            <person name="Ni P."/>
            <person name="Ren Y."/>
            <person name="Zhu H."/>
            <person name="Li J."/>
            <person name="Lin K."/>
            <person name="Jin W."/>
            <person name="Fei Z."/>
            <person name="Li G."/>
            <person name="Staub J."/>
            <person name="Kilian A."/>
            <person name="van der Vossen E.A."/>
            <person name="Wu Y."/>
            <person name="Guo J."/>
            <person name="He J."/>
            <person name="Jia Z."/>
            <person name="Ren Y."/>
            <person name="Tian G."/>
            <person name="Lu Y."/>
            <person name="Ruan J."/>
            <person name="Qian W."/>
            <person name="Wang M."/>
            <person name="Huang Q."/>
            <person name="Li B."/>
            <person name="Xuan Z."/>
            <person name="Cao J."/>
            <person name="Asan"/>
            <person name="Wu Z."/>
            <person name="Zhang J."/>
            <person name="Cai Q."/>
            <person name="Bai Y."/>
            <person name="Zhao B."/>
            <person name="Han Y."/>
            <person name="Li Y."/>
            <person name="Li X."/>
            <person name="Wang S."/>
            <person name="Shi Q."/>
            <person name="Liu S."/>
            <person name="Cho W.K."/>
            <person name="Kim J.Y."/>
            <person name="Xu Y."/>
            <person name="Heller-Uszynska K."/>
            <person name="Miao H."/>
            <person name="Cheng Z."/>
            <person name="Zhang S."/>
            <person name="Wu J."/>
            <person name="Yang Y."/>
            <person name="Kang H."/>
            <person name="Li M."/>
            <person name="Liang H."/>
            <person name="Ren X."/>
            <person name="Shi Z."/>
            <person name="Wen M."/>
            <person name="Jian M."/>
            <person name="Yang H."/>
            <person name="Zhang G."/>
            <person name="Yang Z."/>
            <person name="Chen R."/>
            <person name="Liu S."/>
            <person name="Li J."/>
            <person name="Ma L."/>
            <person name="Liu H."/>
            <person name="Zhou Y."/>
            <person name="Zhao J."/>
            <person name="Fang X."/>
            <person name="Li G."/>
            <person name="Fang L."/>
            <person name="Li Y."/>
            <person name="Liu D."/>
            <person name="Zheng H."/>
            <person name="Zhang Y."/>
            <person name="Qin N."/>
            <person name="Li Z."/>
            <person name="Yang G."/>
            <person name="Yang S."/>
            <person name="Bolund L."/>
            <person name="Kristiansen K."/>
            <person name="Zheng H."/>
            <person name="Li S."/>
            <person name="Zhang X."/>
            <person name="Yang H."/>
            <person name="Wang J."/>
            <person name="Sun R."/>
            <person name="Zhang B."/>
            <person name="Jiang S."/>
            <person name="Wang J."/>
            <person name="Du Y."/>
            <person name="Li S."/>
        </authorList>
    </citation>
    <scope>NUCLEOTIDE SEQUENCE [LARGE SCALE GENOMIC DNA]</scope>
    <source>
        <strain evidence="3">cv. 9930</strain>
    </source>
</reference>
<reference evidence="2 3" key="2">
    <citation type="journal article" date="2009" name="PLoS ONE">
        <title>An integrated genetic and cytogenetic map of the cucumber genome.</title>
        <authorList>
            <person name="Ren Y."/>
            <person name="Zhang Z."/>
            <person name="Liu J."/>
            <person name="Staub J.E."/>
            <person name="Han Y."/>
            <person name="Cheng Z."/>
            <person name="Li X."/>
            <person name="Lu J."/>
            <person name="Miao H."/>
            <person name="Kang H."/>
            <person name="Xie B."/>
            <person name="Gu X."/>
            <person name="Wang X."/>
            <person name="Du Y."/>
            <person name="Jin W."/>
            <person name="Huang S."/>
        </authorList>
    </citation>
    <scope>NUCLEOTIDE SEQUENCE [LARGE SCALE GENOMIC DNA]</scope>
    <source>
        <strain evidence="3">cv. 9930</strain>
    </source>
</reference>
<feature type="transmembrane region" description="Helical" evidence="1">
    <location>
        <begin position="20"/>
        <end position="40"/>
    </location>
</feature>
<dbReference type="KEGG" id="csv:101215296"/>
<keyword evidence="1" id="KW-0472">Membrane</keyword>
<feature type="transmembrane region" description="Helical" evidence="1">
    <location>
        <begin position="228"/>
        <end position="254"/>
    </location>
</feature>
<dbReference type="PANTHER" id="PTHR35307">
    <property type="entry name" value="PROTEIN, PUTATIVE-RELATED"/>
    <property type="match status" value="1"/>
</dbReference>
<feature type="transmembrane region" description="Helical" evidence="1">
    <location>
        <begin position="122"/>
        <end position="149"/>
    </location>
</feature>
<accession>A0A0A0L240</accession>
<protein>
    <recommendedName>
        <fullName evidence="4">DUF4220 domain-containing protein</fullName>
    </recommendedName>
</protein>
<keyword evidence="1" id="KW-0812">Transmembrane</keyword>
<name>A0A0A0L240_CUCSA</name>
<evidence type="ECO:0000256" key="1">
    <source>
        <dbReference type="SAM" id="Phobius"/>
    </source>
</evidence>
<reference evidence="2 3" key="4">
    <citation type="journal article" date="2011" name="BMC Genomics">
        <title>RNA-Seq improves annotation of protein-coding genes in the cucumber genome.</title>
        <authorList>
            <person name="Li Z."/>
            <person name="Zhang Z."/>
            <person name="Yan P."/>
            <person name="Huang S."/>
            <person name="Fei Z."/>
            <person name="Lin K."/>
        </authorList>
    </citation>
    <scope>NUCLEOTIDE SEQUENCE [LARGE SCALE GENOMIC DNA]</scope>
    <source>
        <strain evidence="3">cv. 9930</strain>
    </source>
</reference>
<dbReference type="OrthoDB" id="1915303at2759"/>
<keyword evidence="1" id="KW-1133">Transmembrane helix</keyword>
<dbReference type="eggNOG" id="ENOG502QWWX">
    <property type="taxonomic scope" value="Eukaryota"/>
</dbReference>
<feature type="transmembrane region" description="Helical" evidence="1">
    <location>
        <begin position="155"/>
        <end position="173"/>
    </location>
</feature>
<gene>
    <name evidence="2" type="ORF">Csa_4G420130</name>
</gene>
<evidence type="ECO:0000313" key="3">
    <source>
        <dbReference type="Proteomes" id="UP000029981"/>
    </source>
</evidence>
<dbReference type="OMA" id="ATDHWIE"/>
<dbReference type="EMBL" id="CM002925">
    <property type="protein sequence ID" value="KGN54672.1"/>
    <property type="molecule type" value="Genomic_DNA"/>
</dbReference>
<sequence length="731" mass="83129">MGVVGCNNDGYLNDAKYSEPLPWIGIYIAAASLVCLLAMAADLIHGIGHRKFWFPCKFFTLNSTSLTLIAVAIKLCVDLNTSMPGREDQLAKLSSAVLMCTIMANCMPSLGSMENQEIFMNVMALGILVITLIVNVGMEIGTGVIYVYMKEHVSILISMLVLLGILSFSASVVPSTKSYLEMKYCVRHELASKECAANGKGDKPVIERLKVDLMKYWMMSQTTSPQFVMGRSATCTASGAISLLSAAILAEAILTSYLMKRSLKFCNGQSDYKWSITFILVIQCVAVVVGTVAPAIRWFTAIKFRCPNLRNGGYKKEFKLEYYWIRYLVEMKESPLTIRVKNRRCRKLAHNARNTFLDACIILQTVIVFISKVIRLISIFFFRGIFSCCDLFKSLKNRLWFNSTIPLSNSGSEDDADSKLDLSRFVLYLEGEDDLVHVMVTNNYHAVHHWIQKGKKKKPKILIHLLEGTIISRGFRGVAEFDNHQVPCLDSKEPQNCWALPVVTLTAIAISLPNIRRHLIKHLVTAVNEGLRYIRLIEDCFDMEGNFINLKKAAEMVWLGIDLHNQWLDIDLHKISHHKETPNEVFQQFSDEAKKMYTEEKTTNQHLCLKLSTSKWPIKILATNCMYRISESMLLKYEKKYRYTNEQLFLEMEAMISGIMGACMTNLEKVISTKCANFVIEKRERSVREAAYILGKTGRILDLIEKTTVPPLDEHQMRSIDEWRLAYKLEM</sequence>
<evidence type="ECO:0000313" key="2">
    <source>
        <dbReference type="EMBL" id="KGN54672.1"/>
    </source>
</evidence>
<feature type="transmembrane region" description="Helical" evidence="1">
    <location>
        <begin position="274"/>
        <end position="296"/>
    </location>
</feature>
<evidence type="ECO:0008006" key="4">
    <source>
        <dbReference type="Google" id="ProtNLM"/>
    </source>
</evidence>
<feature type="transmembrane region" description="Helical" evidence="1">
    <location>
        <begin position="356"/>
        <end position="382"/>
    </location>
</feature>
<proteinExistence type="predicted"/>
<feature type="transmembrane region" description="Helical" evidence="1">
    <location>
        <begin position="52"/>
        <end position="73"/>
    </location>
</feature>
<keyword evidence="3" id="KW-1185">Reference proteome</keyword>